<evidence type="ECO:0000313" key="3">
    <source>
        <dbReference type="EMBL" id="QCI65022.1"/>
    </source>
</evidence>
<organism evidence="3 4">
    <name type="scientific">Phreatobacter stygius</name>
    <dbReference type="NCBI Taxonomy" id="1940610"/>
    <lineage>
        <taxon>Bacteria</taxon>
        <taxon>Pseudomonadati</taxon>
        <taxon>Pseudomonadota</taxon>
        <taxon>Alphaproteobacteria</taxon>
        <taxon>Hyphomicrobiales</taxon>
        <taxon>Phreatobacteraceae</taxon>
        <taxon>Phreatobacter</taxon>
    </lineage>
</organism>
<dbReference type="InterPro" id="IPR050464">
    <property type="entry name" value="Zeta_carotene_desat/Oxidored"/>
</dbReference>
<dbReference type="GO" id="GO:0008757">
    <property type="term" value="F:S-adenosylmethionine-dependent methyltransferase activity"/>
    <property type="evidence" value="ECO:0007669"/>
    <property type="project" value="InterPro"/>
</dbReference>
<dbReference type="Gene3D" id="3.50.50.60">
    <property type="entry name" value="FAD/NAD(P)-binding domain"/>
    <property type="match status" value="1"/>
</dbReference>
<dbReference type="PANTHER" id="PTHR42923:SF3">
    <property type="entry name" value="PROTOPORPHYRINOGEN OXIDASE"/>
    <property type="match status" value="1"/>
</dbReference>
<sequence length="741" mass="83813">MISGDRRACRGWFRPRDESSNMTRVAIVGGGPGGLFTNYLLDRFCDGLFTATLFEASDRLGGKVITDRFEKGNSLFERGVAEYYDYSHFGPDPLRRIITEVMELDVVPMEGKGVILGDAILNTKRDIKKHFGEATVKALDAFVAECHALCSPDEYYEGYSGDDNKHPWAGKTFRDVLDAIPDETARKYVEVAARSDVATEAQLTNALNGLKNVLMDDPKYLRLYSIVGGNDRLIEGLKKRISGKVMLQSRVDKIARNEDGTYNLSVRRNGKTEIHEFDHVVVALPNYWVSQIEFEGREARMAIQQHQRRYDNPAHYLRVTALFKKPFWNEHFQGSYIMSDAFGGCCIYDESSRHPSKHGVLGWLITATDALALSNLDDQTLIQLALDSLPSELLPLARKQFVEAKVQRWVGTISGLPGGHPAPELRERHQPDGKVLPNLYLVGDYLFDSTVNGAYDSANFVVDMMMGKLRGAAYSGAQKKADASKLKGVVEEGFVESTLTNDYHDEYAVGLSYEESFREYFDEQYNADLYECIFGIKAPYNLLDVGSASGLTLECFANIGIDAWGIENNRHVHAQTPKNWLHRNLLGDVTKLPFEDQSFDVIYDTCLCYVPEDLIDEAIKELYRVTRIGIFFGGITADMTREVIEYHDVFDGVLTLETTWQWSERFQRHGWRPAVHDQKILKKAWKIECDANEGDFPWYPDMETMRYCFYAKPDAAQWVAKLMAGREQGPTSKIRTAAAAR</sequence>
<name>A0A4D7BA94_9HYPH</name>
<dbReference type="InterPro" id="IPR036188">
    <property type="entry name" value="FAD/NAD-bd_sf"/>
</dbReference>
<dbReference type="GO" id="GO:0032259">
    <property type="term" value="P:methylation"/>
    <property type="evidence" value="ECO:0007669"/>
    <property type="project" value="UniProtKB-KW"/>
</dbReference>
<dbReference type="InterPro" id="IPR029063">
    <property type="entry name" value="SAM-dependent_MTases_sf"/>
</dbReference>
<keyword evidence="3" id="KW-0489">Methyltransferase</keyword>
<dbReference type="OrthoDB" id="20837at2"/>
<dbReference type="InterPro" id="IPR002937">
    <property type="entry name" value="Amino_oxidase"/>
</dbReference>
<evidence type="ECO:0000259" key="2">
    <source>
        <dbReference type="Pfam" id="PF08241"/>
    </source>
</evidence>
<evidence type="ECO:0000259" key="1">
    <source>
        <dbReference type="Pfam" id="PF01593"/>
    </source>
</evidence>
<feature type="domain" description="Methyltransferase type 11" evidence="2">
    <location>
        <begin position="543"/>
        <end position="629"/>
    </location>
</feature>
<reference evidence="3 4" key="1">
    <citation type="submission" date="2019-04" db="EMBL/GenBank/DDBJ databases">
        <title>Phreatobacter aquaticus sp. nov.</title>
        <authorList>
            <person name="Choi A."/>
        </authorList>
    </citation>
    <scope>NUCLEOTIDE SEQUENCE [LARGE SCALE GENOMIC DNA]</scope>
    <source>
        <strain evidence="3 4">KCTC 52518</strain>
    </source>
</reference>
<dbReference type="Pfam" id="PF13450">
    <property type="entry name" value="NAD_binding_8"/>
    <property type="match status" value="1"/>
</dbReference>
<protein>
    <submittedName>
        <fullName evidence="3">Methyltransferase domain-containing protein</fullName>
    </submittedName>
</protein>
<accession>A0A4D7BA94</accession>
<dbReference type="PANTHER" id="PTHR42923">
    <property type="entry name" value="PROTOPORPHYRINOGEN OXIDASE"/>
    <property type="match status" value="1"/>
</dbReference>
<dbReference type="Gene3D" id="3.40.50.150">
    <property type="entry name" value="Vaccinia Virus protein VP39"/>
    <property type="match status" value="1"/>
</dbReference>
<feature type="domain" description="Amine oxidase" evidence="1">
    <location>
        <begin position="182"/>
        <end position="459"/>
    </location>
</feature>
<dbReference type="GO" id="GO:0016491">
    <property type="term" value="F:oxidoreductase activity"/>
    <property type="evidence" value="ECO:0007669"/>
    <property type="project" value="InterPro"/>
</dbReference>
<evidence type="ECO:0000313" key="4">
    <source>
        <dbReference type="Proteomes" id="UP000298781"/>
    </source>
</evidence>
<dbReference type="AlphaFoldDB" id="A0A4D7BA94"/>
<gene>
    <name evidence="3" type="ORF">E8M01_12810</name>
</gene>
<keyword evidence="3" id="KW-0808">Transferase</keyword>
<dbReference type="CDD" id="cd02440">
    <property type="entry name" value="AdoMet_MTases"/>
    <property type="match status" value="1"/>
</dbReference>
<dbReference type="InterPro" id="IPR013216">
    <property type="entry name" value="Methyltransf_11"/>
</dbReference>
<dbReference type="Proteomes" id="UP000298781">
    <property type="component" value="Chromosome"/>
</dbReference>
<dbReference type="Pfam" id="PF08241">
    <property type="entry name" value="Methyltransf_11"/>
    <property type="match status" value="1"/>
</dbReference>
<dbReference type="KEGG" id="pstg:E8M01_12810"/>
<dbReference type="SUPFAM" id="SSF53335">
    <property type="entry name" value="S-adenosyl-L-methionine-dependent methyltransferases"/>
    <property type="match status" value="1"/>
</dbReference>
<dbReference type="Pfam" id="PF01593">
    <property type="entry name" value="Amino_oxidase"/>
    <property type="match status" value="1"/>
</dbReference>
<dbReference type="EMBL" id="CP039690">
    <property type="protein sequence ID" value="QCI65022.1"/>
    <property type="molecule type" value="Genomic_DNA"/>
</dbReference>
<proteinExistence type="predicted"/>
<dbReference type="SUPFAM" id="SSF54373">
    <property type="entry name" value="FAD-linked reductases, C-terminal domain"/>
    <property type="match status" value="1"/>
</dbReference>
<keyword evidence="4" id="KW-1185">Reference proteome</keyword>
<dbReference type="SUPFAM" id="SSF51905">
    <property type="entry name" value="FAD/NAD(P)-binding domain"/>
    <property type="match status" value="1"/>
</dbReference>